<dbReference type="Proteomes" id="UP000308671">
    <property type="component" value="Unassembled WGS sequence"/>
</dbReference>
<evidence type="ECO:0000256" key="2">
    <source>
        <dbReference type="SAM" id="MobiDB-lite"/>
    </source>
</evidence>
<comment type="caution">
    <text evidence="3">The sequence shown here is derived from an EMBL/GenBank/DDBJ whole genome shotgun (WGS) entry which is preliminary data.</text>
</comment>
<gene>
    <name evidence="3" type="ORF">BGAL_0020g00380</name>
</gene>
<dbReference type="EMBL" id="PQXL01000020">
    <property type="protein sequence ID" value="THV54784.1"/>
    <property type="molecule type" value="Genomic_DNA"/>
</dbReference>
<reference evidence="3 4" key="1">
    <citation type="submission" date="2017-12" db="EMBL/GenBank/DDBJ databases">
        <title>Comparative genomics of Botrytis spp.</title>
        <authorList>
            <person name="Valero-Jimenez C.A."/>
            <person name="Tapia P."/>
            <person name="Veloso J."/>
            <person name="Silva-Moreno E."/>
            <person name="Staats M."/>
            <person name="Valdes J.H."/>
            <person name="Van Kan J.A.L."/>
        </authorList>
    </citation>
    <scope>NUCLEOTIDE SEQUENCE [LARGE SCALE GENOMIC DNA]</scope>
    <source>
        <strain evidence="3 4">MUCL435</strain>
    </source>
</reference>
<organism evidence="3 4">
    <name type="scientific">Botrytis galanthina</name>
    <dbReference type="NCBI Taxonomy" id="278940"/>
    <lineage>
        <taxon>Eukaryota</taxon>
        <taxon>Fungi</taxon>
        <taxon>Dikarya</taxon>
        <taxon>Ascomycota</taxon>
        <taxon>Pezizomycotina</taxon>
        <taxon>Leotiomycetes</taxon>
        <taxon>Helotiales</taxon>
        <taxon>Sclerotiniaceae</taxon>
        <taxon>Botrytis</taxon>
    </lineage>
</organism>
<dbReference type="OrthoDB" id="3544181at2759"/>
<feature type="compositionally biased region" description="Basic and acidic residues" evidence="2">
    <location>
        <begin position="459"/>
        <end position="488"/>
    </location>
</feature>
<dbReference type="AlphaFoldDB" id="A0A4S8RM35"/>
<sequence>MSQRLNPEDEPMSVPLDFDEERFDPDLIEADEIMERHEQLSIEVNNSVQILADDGQITKNKIRDFKKMVVSLENSKQRVKFATEKLRKAQAFCDDAEKEIQTSLPKHKILRINTNLPIGLFYQALEVILLYKGDLDEVREKGEEFRKLLLAKEDSISKTMYQALKNENQKLQKDYDSLKSKRDSENDTTEALTRKMAVDEIAKLEKHLQEYIAKDKSAQDTIKTLEEKAGEANKSYLEISQSMEKLEKEVADRSSTKDTIKELQNELEMSQFRHQVCILQLEKARKDSTELSERLKGTRRTIDEQSERLADKSLEISDLRRVQETLRAEAKTNQDQRILERELLRKSQSETFDALDNVKSRDKKITEGDKTIKNLQEDRIRLKETVDGYRKAHQVSLGNYKQNIYDLKKELKEEQAACTRQQEQERATHQEQMRKQQTAYEEELKHERATHRVQLEQQQAKHEKGTEQEKTVHQQQLERDRATHEQQMKEQQITHRKTLEHLRGAHEKKLEQQQTSHEKKMEQEKSTHENQLKEERSVHENEVKKSERERTTHREKLKQQQTAHEKKLTQVQKEKRDYMKEHNTIAALMTWDIFIFKALYRKRVEDCRVGRGKIYRLEHQLQLISQEKEKSEIRGRRYLWKAIFNAASSQSWKTRSITILNDLRVSSQEYRDLRINSSNALKKVEDEWRRKENSADRLWTLDYIELQDLKKSAFGFIGTYLASSVQSDPRHHDVWKELAKSILDHTTSMNNAITPRILLAEVNAPWWRFQVKSSHPLPSAARDYTNHQVQTRSLHLFAILIEKEYNISECLELIMSIIEDLGSTTDYFVGYMIAKCIQEYLKDTDRHISNQGSILNLAFDQLCQQVDRRFPEIWSCYETRESSASRYTVNLRLRNEFRKRLKDSHEIIMKLDQILNSSENLQDILEKTYSEDFISIGNLSIISQETWDWVVLIFQEKRTIYLVEESLICLNKSLRLDDVSYSIPLNDFDTLEFRCSDSKQRRWCEDRIGGAKLDDELLEIMRDWGMSQS</sequence>
<accession>A0A4S8RM35</accession>
<keyword evidence="1" id="KW-0175">Coiled coil</keyword>
<feature type="region of interest" description="Disordered" evidence="2">
    <location>
        <begin position="507"/>
        <end position="571"/>
    </location>
</feature>
<protein>
    <submittedName>
        <fullName evidence="3">Uncharacterized protein</fullName>
    </submittedName>
</protein>
<evidence type="ECO:0000313" key="4">
    <source>
        <dbReference type="Proteomes" id="UP000308671"/>
    </source>
</evidence>
<name>A0A4S8RM35_9HELO</name>
<feature type="region of interest" description="Disordered" evidence="2">
    <location>
        <begin position="418"/>
        <end position="493"/>
    </location>
</feature>
<keyword evidence="4" id="KW-1185">Reference proteome</keyword>
<evidence type="ECO:0000313" key="3">
    <source>
        <dbReference type="EMBL" id="THV54784.1"/>
    </source>
</evidence>
<evidence type="ECO:0000256" key="1">
    <source>
        <dbReference type="SAM" id="Coils"/>
    </source>
</evidence>
<feature type="coiled-coil region" evidence="1">
    <location>
        <begin position="161"/>
        <end position="322"/>
    </location>
</feature>
<proteinExistence type="predicted"/>
<feature type="compositionally biased region" description="Basic and acidic residues" evidence="2">
    <location>
        <begin position="422"/>
        <end position="434"/>
    </location>
</feature>